<dbReference type="NCBIfam" id="NF003818">
    <property type="entry name" value="PRK05409.1"/>
    <property type="match status" value="1"/>
</dbReference>
<protein>
    <recommendedName>
        <fullName evidence="3">DUF692 domain-containing protein</fullName>
    </recommendedName>
</protein>
<evidence type="ECO:0000313" key="2">
    <source>
        <dbReference type="Proteomes" id="UP000233467"/>
    </source>
</evidence>
<dbReference type="PANTHER" id="PTHR42194:SF1">
    <property type="entry name" value="UPF0276 PROTEIN HI_1600"/>
    <property type="match status" value="1"/>
</dbReference>
<gene>
    <name evidence="1" type="ORF">CJP16_13975</name>
</gene>
<dbReference type="Pfam" id="PF05114">
    <property type="entry name" value="MbnB_TglH_ChrH"/>
    <property type="match status" value="1"/>
</dbReference>
<keyword evidence="2" id="KW-1185">Reference proteome</keyword>
<reference evidence="1 2" key="1">
    <citation type="journal article" date="2017" name="Front. Microbiol.">
        <title>Strong Genomic and Phenotypic Heterogeneity in the Aeromonas sobria Species Complex.</title>
        <authorList>
            <person name="Gauthier J."/>
            <person name="Vincent A.T."/>
            <person name="Charette S.J."/>
            <person name="Derome N."/>
        </authorList>
    </citation>
    <scope>NUCLEOTIDE SEQUENCE [LARGE SCALE GENOMIC DNA]</scope>
    <source>
        <strain evidence="1 2">TM18</strain>
    </source>
</reference>
<dbReference type="PANTHER" id="PTHR42194">
    <property type="entry name" value="UPF0276 PROTEIN HI_1600"/>
    <property type="match status" value="1"/>
</dbReference>
<comment type="caution">
    <text evidence="1">The sequence shown here is derived from an EMBL/GenBank/DDBJ whole genome shotgun (WGS) entry which is preliminary data.</text>
</comment>
<organism evidence="1 2">
    <name type="scientific">Aeromonas sobria</name>
    <dbReference type="NCBI Taxonomy" id="646"/>
    <lineage>
        <taxon>Bacteria</taxon>
        <taxon>Pseudomonadati</taxon>
        <taxon>Pseudomonadota</taxon>
        <taxon>Gammaproteobacteria</taxon>
        <taxon>Aeromonadales</taxon>
        <taxon>Aeromonadaceae</taxon>
        <taxon>Aeromonas</taxon>
    </lineage>
</organism>
<dbReference type="Proteomes" id="UP000233467">
    <property type="component" value="Unassembled WGS sequence"/>
</dbReference>
<dbReference type="AlphaFoldDB" id="A0A2N3IV88"/>
<sequence>MRPISSRSRGIGLRQEHLDALCSGPVRPGIDFLELAPENWMAIGGVRRAQLHQLAERYPLVAHGLSLSLGDCQPLNLTLLGQIRTFLDEFGIELYSEHLSFSRDQQGYLYELLPVPRQWENIPYLAERIEQVQEALARPLVLENISYYHGYDHEMPEEGFLAELVARSGCELLLDINNVFVNSRNHGYCPKRMIAGLPGCAIRYFHIAGHLEESDGTLLGTYLLDTHGRPVCEEVVALARYTVQTHGLRPLLLERDHHLPSLPELEAELAWVHGACCEALDRQVREVRYG</sequence>
<dbReference type="InterPro" id="IPR007801">
    <property type="entry name" value="MbnB/TglH/ChrH"/>
</dbReference>
<dbReference type="RefSeq" id="WP_101325164.1">
    <property type="nucleotide sequence ID" value="NZ_NQMM01000038.1"/>
</dbReference>
<evidence type="ECO:0000313" key="1">
    <source>
        <dbReference type="EMBL" id="PKQ76142.1"/>
    </source>
</evidence>
<evidence type="ECO:0008006" key="3">
    <source>
        <dbReference type="Google" id="ProtNLM"/>
    </source>
</evidence>
<proteinExistence type="predicted"/>
<name>A0A2N3IV88_AERSO</name>
<dbReference type="Gene3D" id="3.20.20.150">
    <property type="entry name" value="Divalent-metal-dependent TIM barrel enzymes"/>
    <property type="match status" value="1"/>
</dbReference>
<accession>A0A2N3IV88</accession>
<dbReference type="EMBL" id="NQMM01000038">
    <property type="protein sequence ID" value="PKQ76142.1"/>
    <property type="molecule type" value="Genomic_DNA"/>
</dbReference>